<dbReference type="GO" id="GO:0008092">
    <property type="term" value="F:cytoskeletal protein binding"/>
    <property type="evidence" value="ECO:0007669"/>
    <property type="project" value="TreeGrafter"/>
</dbReference>
<organism evidence="1 2">
    <name type="scientific">Dinoponera quadriceps</name>
    <name type="common">South American ant</name>
    <dbReference type="NCBI Taxonomy" id="609295"/>
    <lineage>
        <taxon>Eukaryota</taxon>
        <taxon>Metazoa</taxon>
        <taxon>Ecdysozoa</taxon>
        <taxon>Arthropoda</taxon>
        <taxon>Hexapoda</taxon>
        <taxon>Insecta</taxon>
        <taxon>Pterygota</taxon>
        <taxon>Neoptera</taxon>
        <taxon>Endopterygota</taxon>
        <taxon>Hymenoptera</taxon>
        <taxon>Apocrita</taxon>
        <taxon>Aculeata</taxon>
        <taxon>Formicoidea</taxon>
        <taxon>Formicidae</taxon>
        <taxon>Ponerinae</taxon>
        <taxon>Ponerini</taxon>
        <taxon>Dinoponera</taxon>
    </lineage>
</organism>
<dbReference type="Proteomes" id="UP000515204">
    <property type="component" value="Unplaced"/>
</dbReference>
<accession>A0A6P3XBM2</accession>
<dbReference type="InterPro" id="IPR033602">
    <property type="entry name" value="CIMAP3"/>
</dbReference>
<keyword evidence="1" id="KW-1185">Reference proteome</keyword>
<name>A0A6P3XBM2_DINQU</name>
<sequence length="254" mass="29389">MEDFDYVIRKPEQQKICFGSGCPRDTSKKGMSSFMRYYISENFPDVGPSSYNILESFNAIKTKPCSHSISKKGFSGVAQFARLIAHMDDYPSPSEYNIISFPKLVKPQKHPFASSEERKTFDINKNIGPGMYVSKEKKGITFQHNFGGRTKMQLGVDFKCCNLNMDTCKMCSKKPTGDYWHLNNKIFLCKTCMTKELQEPIKFKKKELKLFRKIRDCSSIHIHEGTDAKIWLTHPAAVKQWIRRETYLSVYLKD</sequence>
<dbReference type="GO" id="GO:0031344">
    <property type="term" value="P:regulation of cell projection organization"/>
    <property type="evidence" value="ECO:0007669"/>
    <property type="project" value="TreeGrafter"/>
</dbReference>
<dbReference type="RefSeq" id="XP_014475771.1">
    <property type="nucleotide sequence ID" value="XM_014620285.1"/>
</dbReference>
<dbReference type="PANTHER" id="PTHR31508">
    <property type="entry name" value="PROTEIN PITCHFORK"/>
    <property type="match status" value="1"/>
</dbReference>
<evidence type="ECO:0000313" key="1">
    <source>
        <dbReference type="Proteomes" id="UP000515204"/>
    </source>
</evidence>
<dbReference type="PANTHER" id="PTHR31508:SF2">
    <property type="entry name" value="PROTEIN PITCHFORK"/>
    <property type="match status" value="1"/>
</dbReference>
<proteinExistence type="predicted"/>
<dbReference type="GeneID" id="106745042"/>
<protein>
    <submittedName>
        <fullName evidence="2">Uncharacterized protein LOC106745042</fullName>
    </submittedName>
</protein>
<dbReference type="KEGG" id="dqu:106745042"/>
<reference evidence="2" key="1">
    <citation type="submission" date="2025-08" db="UniProtKB">
        <authorList>
            <consortium name="RefSeq"/>
        </authorList>
    </citation>
    <scope>IDENTIFICATION</scope>
</reference>
<dbReference type="AlphaFoldDB" id="A0A6P3XBM2"/>
<gene>
    <name evidence="2" type="primary">LOC106745042</name>
</gene>
<evidence type="ECO:0000313" key="2">
    <source>
        <dbReference type="RefSeq" id="XP_014475771.1"/>
    </source>
</evidence>
<dbReference type="OrthoDB" id="8189408at2759"/>